<dbReference type="AlphaFoldDB" id="A0A0M9WGV4"/>
<organism evidence="1 2">
    <name type="scientific">Penicillium nordicum</name>
    <dbReference type="NCBI Taxonomy" id="229535"/>
    <lineage>
        <taxon>Eukaryota</taxon>
        <taxon>Fungi</taxon>
        <taxon>Dikarya</taxon>
        <taxon>Ascomycota</taxon>
        <taxon>Pezizomycotina</taxon>
        <taxon>Eurotiomycetes</taxon>
        <taxon>Eurotiomycetidae</taxon>
        <taxon>Eurotiales</taxon>
        <taxon>Aspergillaceae</taxon>
        <taxon>Penicillium</taxon>
    </lineage>
</organism>
<dbReference type="Proteomes" id="UP000037696">
    <property type="component" value="Unassembled WGS sequence"/>
</dbReference>
<reference evidence="1 2" key="1">
    <citation type="submission" date="2015-08" db="EMBL/GenBank/DDBJ databases">
        <title>Genome sequencing of Penicillium nordicum.</title>
        <authorList>
            <person name="Nguyen H.D."/>
            <person name="Seifert K.A."/>
        </authorList>
    </citation>
    <scope>NUCLEOTIDE SEQUENCE [LARGE SCALE GENOMIC DNA]</scope>
    <source>
        <strain evidence="1 2">DAOMC 185683</strain>
    </source>
</reference>
<proteinExistence type="predicted"/>
<sequence>MVIPEHECDPEVRWNIRQILRRSGGAQLELNWILPFGINVCFVMTVEKVKHNRREDSSHREIPKTKRRIHGPASLIPLGWFLCIAGVEL</sequence>
<evidence type="ECO:0000313" key="2">
    <source>
        <dbReference type="Proteomes" id="UP000037696"/>
    </source>
</evidence>
<evidence type="ECO:0000313" key="1">
    <source>
        <dbReference type="EMBL" id="KOS44375.1"/>
    </source>
</evidence>
<protein>
    <submittedName>
        <fullName evidence="1">Uncharacterized protein</fullName>
    </submittedName>
</protein>
<gene>
    <name evidence="1" type="ORF">ACN38_g4695</name>
</gene>
<accession>A0A0M9WGV4</accession>
<name>A0A0M9WGV4_9EURO</name>
<comment type="caution">
    <text evidence="1">The sequence shown here is derived from an EMBL/GenBank/DDBJ whole genome shotgun (WGS) entry which is preliminary data.</text>
</comment>
<dbReference type="EMBL" id="LHQQ01000062">
    <property type="protein sequence ID" value="KOS44375.1"/>
    <property type="molecule type" value="Genomic_DNA"/>
</dbReference>
<keyword evidence="2" id="KW-1185">Reference proteome</keyword>